<evidence type="ECO:0000313" key="1">
    <source>
        <dbReference type="EMBL" id="KAI3692467.1"/>
    </source>
</evidence>
<dbReference type="Proteomes" id="UP001055879">
    <property type="component" value="Linkage Group LG11"/>
</dbReference>
<evidence type="ECO:0000313" key="2">
    <source>
        <dbReference type="Proteomes" id="UP001055879"/>
    </source>
</evidence>
<sequence>MNELKHLPAKIEAAGKSAPPKPYDAPTYHPSRFKHLSTLEHRSRPRSIAPNIVNKGLQWESGNPRKVASGKGGLIALIHIWMMPRARVIAMSWTPGVCENAPEKFRQEGADTSRMFLLEGEAIDLSQKNVRRNLMDLVRPGNPMMRKLSREDLQD</sequence>
<reference evidence="2" key="1">
    <citation type="journal article" date="2022" name="Mol. Ecol. Resour.">
        <title>The genomes of chicory, endive, great burdock and yacon provide insights into Asteraceae palaeo-polyploidization history and plant inulin production.</title>
        <authorList>
            <person name="Fan W."/>
            <person name="Wang S."/>
            <person name="Wang H."/>
            <person name="Wang A."/>
            <person name="Jiang F."/>
            <person name="Liu H."/>
            <person name="Zhao H."/>
            <person name="Xu D."/>
            <person name="Zhang Y."/>
        </authorList>
    </citation>
    <scope>NUCLEOTIDE SEQUENCE [LARGE SCALE GENOMIC DNA]</scope>
    <source>
        <strain evidence="2">cv. Niubang</strain>
    </source>
</reference>
<organism evidence="1 2">
    <name type="scientific">Arctium lappa</name>
    <name type="common">Greater burdock</name>
    <name type="synonym">Lappa major</name>
    <dbReference type="NCBI Taxonomy" id="4217"/>
    <lineage>
        <taxon>Eukaryota</taxon>
        <taxon>Viridiplantae</taxon>
        <taxon>Streptophyta</taxon>
        <taxon>Embryophyta</taxon>
        <taxon>Tracheophyta</taxon>
        <taxon>Spermatophyta</taxon>
        <taxon>Magnoliopsida</taxon>
        <taxon>eudicotyledons</taxon>
        <taxon>Gunneridae</taxon>
        <taxon>Pentapetalae</taxon>
        <taxon>asterids</taxon>
        <taxon>campanulids</taxon>
        <taxon>Asterales</taxon>
        <taxon>Asteraceae</taxon>
        <taxon>Carduoideae</taxon>
        <taxon>Cardueae</taxon>
        <taxon>Arctiinae</taxon>
        <taxon>Arctium</taxon>
    </lineage>
</organism>
<accession>A0ACB8Z396</accession>
<proteinExistence type="predicted"/>
<name>A0ACB8Z396_ARCLA</name>
<dbReference type="EMBL" id="CM042057">
    <property type="protein sequence ID" value="KAI3692467.1"/>
    <property type="molecule type" value="Genomic_DNA"/>
</dbReference>
<gene>
    <name evidence="1" type="ORF">L6452_32283</name>
</gene>
<protein>
    <submittedName>
        <fullName evidence="1">Uncharacterized protein</fullName>
    </submittedName>
</protein>
<reference evidence="1 2" key="2">
    <citation type="journal article" date="2022" name="Mol. Ecol. Resour.">
        <title>The genomes of chicory, endive, great burdock and yacon provide insights into Asteraceae paleo-polyploidization history and plant inulin production.</title>
        <authorList>
            <person name="Fan W."/>
            <person name="Wang S."/>
            <person name="Wang H."/>
            <person name="Wang A."/>
            <person name="Jiang F."/>
            <person name="Liu H."/>
            <person name="Zhao H."/>
            <person name="Xu D."/>
            <person name="Zhang Y."/>
        </authorList>
    </citation>
    <scope>NUCLEOTIDE SEQUENCE [LARGE SCALE GENOMIC DNA]</scope>
    <source>
        <strain evidence="2">cv. Niubang</strain>
    </source>
</reference>
<keyword evidence="2" id="KW-1185">Reference proteome</keyword>
<comment type="caution">
    <text evidence="1">The sequence shown here is derived from an EMBL/GenBank/DDBJ whole genome shotgun (WGS) entry which is preliminary data.</text>
</comment>